<dbReference type="AlphaFoldDB" id="A0A545VAS9"/>
<keyword evidence="2" id="KW-0812">Transmembrane</keyword>
<sequence length="741" mass="81770">MSTPADADERLGRVPPNESESLLPTAQARTAPSSAHQDGQPRSDVTPRSPPSPSPCPDQPTTIDRLSRKILILPLTVLYIGLAIFAWVVPCIVAHRPIGAKGYNLADRSSTKDGNQALFHEIESGFARTRRFLRVARFMQSVASVLTIPLTSAVCSCAAVAYLQQPPSRGRRPTLRQTLAIANKGWADPSIIYKLVSGGWGKYGSVFLVATLLLNGALVMPIQNLVVSSKTIKVQAPTDQGRYHSIHVQDLAKVINEGFELQGQGRYPLAMLRSRLAAATNMTPQFRLWSRSLACDQSSSKLTDPVCLNSGQSTFGNMWKLDDPFWAFPPAGLDTGLYRQFSSRVSFRSSYEHVGADSYQAACKDIGPESLFLHHEDLIVEDGYALDVCMPGNASMPLWKAQYSPQKFHEELYLRIKIIGSGFDKFAEGDRYRFAGLFQIKATLETTGGYFQLPNYLDNHTRAMHMAVFHRTAEGDPNKATEELKSFGATNNSVYWLRNPGPLMATTLALFGNGSMLDPGATRSLCITNTYPPFHRLMGENERPLYIDNPCKYFDWYPDQPEMTTYAIRNYLANFAANSTELARQDEEALPFPAVRDSLSAAAFVAVDVWHEAANRASVMIDSRLGNDLQIPSISCQGVIVASALLGVFLCSLLCLSIYSALTPRWTNKLDSFAMLRIGAFESRHFPLYLSNNVDMVEALDKLPGWIGTAESGTPEKPVALELGGPIGLKKQSRYRAYRAV</sequence>
<feature type="compositionally biased region" description="Pro residues" evidence="1">
    <location>
        <begin position="48"/>
        <end position="58"/>
    </location>
</feature>
<evidence type="ECO:0000313" key="3">
    <source>
        <dbReference type="EMBL" id="TQV98719.1"/>
    </source>
</evidence>
<feature type="region of interest" description="Disordered" evidence="1">
    <location>
        <begin position="1"/>
        <end position="61"/>
    </location>
</feature>
<keyword evidence="4" id="KW-1185">Reference proteome</keyword>
<proteinExistence type="predicted"/>
<organism evidence="3 4">
    <name type="scientific">Cordyceps javanica</name>
    <dbReference type="NCBI Taxonomy" id="43265"/>
    <lineage>
        <taxon>Eukaryota</taxon>
        <taxon>Fungi</taxon>
        <taxon>Dikarya</taxon>
        <taxon>Ascomycota</taxon>
        <taxon>Pezizomycotina</taxon>
        <taxon>Sordariomycetes</taxon>
        <taxon>Hypocreomycetidae</taxon>
        <taxon>Hypocreales</taxon>
        <taxon>Cordycipitaceae</taxon>
        <taxon>Cordyceps</taxon>
    </lineage>
</organism>
<feature type="transmembrane region" description="Helical" evidence="2">
    <location>
        <begin position="138"/>
        <end position="163"/>
    </location>
</feature>
<protein>
    <submittedName>
        <fullName evidence="3">Uncharacterized protein</fullName>
    </submittedName>
</protein>
<accession>A0A545VAS9</accession>
<comment type="caution">
    <text evidence="3">The sequence shown here is derived from an EMBL/GenBank/DDBJ whole genome shotgun (WGS) entry which is preliminary data.</text>
</comment>
<dbReference type="Proteomes" id="UP000315783">
    <property type="component" value="Unassembled WGS sequence"/>
</dbReference>
<evidence type="ECO:0000313" key="4">
    <source>
        <dbReference type="Proteomes" id="UP000315783"/>
    </source>
</evidence>
<dbReference type="EMBL" id="SPUK01000003">
    <property type="protein sequence ID" value="TQV98719.1"/>
    <property type="molecule type" value="Genomic_DNA"/>
</dbReference>
<gene>
    <name evidence="3" type="ORF">IF1G_02799</name>
</gene>
<keyword evidence="2" id="KW-0472">Membrane</keyword>
<evidence type="ECO:0000256" key="1">
    <source>
        <dbReference type="SAM" id="MobiDB-lite"/>
    </source>
</evidence>
<feature type="compositionally biased region" description="Polar residues" evidence="1">
    <location>
        <begin position="18"/>
        <end position="37"/>
    </location>
</feature>
<name>A0A545VAS9_9HYPO</name>
<evidence type="ECO:0000256" key="2">
    <source>
        <dbReference type="SAM" id="Phobius"/>
    </source>
</evidence>
<feature type="transmembrane region" description="Helical" evidence="2">
    <location>
        <begin position="639"/>
        <end position="662"/>
    </location>
</feature>
<reference evidence="3 4" key="1">
    <citation type="journal article" date="2019" name="Appl. Microbiol. Biotechnol.">
        <title>Genome sequence of Isaria javanica and comparative genome analysis insights into family S53 peptidase evolution in fungal entomopathogens.</title>
        <authorList>
            <person name="Lin R."/>
            <person name="Zhang X."/>
            <person name="Xin B."/>
            <person name="Zou M."/>
            <person name="Gao Y."/>
            <person name="Qin F."/>
            <person name="Hu Q."/>
            <person name="Xie B."/>
            <person name="Cheng X."/>
        </authorList>
    </citation>
    <scope>NUCLEOTIDE SEQUENCE [LARGE SCALE GENOMIC DNA]</scope>
    <source>
        <strain evidence="3 4">IJ1G</strain>
    </source>
</reference>
<keyword evidence="2" id="KW-1133">Transmembrane helix</keyword>
<feature type="transmembrane region" description="Helical" evidence="2">
    <location>
        <begin position="70"/>
        <end position="95"/>
    </location>
</feature>